<dbReference type="GO" id="GO:0004523">
    <property type="term" value="F:RNA-DNA hybrid ribonuclease activity"/>
    <property type="evidence" value="ECO:0007669"/>
    <property type="project" value="InterPro"/>
</dbReference>
<comment type="caution">
    <text evidence="4">The sequence shown here is derived from an EMBL/GenBank/DDBJ whole genome shotgun (WGS) entry which is preliminary data.</text>
</comment>
<evidence type="ECO:0000256" key="1">
    <source>
        <dbReference type="SAM" id="MobiDB-lite"/>
    </source>
</evidence>
<dbReference type="Proteomes" id="UP000565441">
    <property type="component" value="Unassembled WGS sequence"/>
</dbReference>
<gene>
    <name evidence="4" type="ORF">D9615_009713</name>
</gene>
<dbReference type="OrthoDB" id="2205812at2759"/>
<evidence type="ECO:0000259" key="2">
    <source>
        <dbReference type="PROSITE" id="PS50878"/>
    </source>
</evidence>
<feature type="region of interest" description="Disordered" evidence="1">
    <location>
        <begin position="491"/>
        <end position="513"/>
    </location>
</feature>
<dbReference type="PANTHER" id="PTHR31635">
    <property type="entry name" value="REVERSE TRANSCRIPTASE DOMAIN-CONTAINING PROTEIN-RELATED"/>
    <property type="match status" value="1"/>
</dbReference>
<accession>A0A8H5GUD5</accession>
<dbReference type="CDD" id="cd01650">
    <property type="entry name" value="RT_nLTR_like"/>
    <property type="match status" value="1"/>
</dbReference>
<evidence type="ECO:0000259" key="3">
    <source>
        <dbReference type="PROSITE" id="PS50879"/>
    </source>
</evidence>
<feature type="compositionally biased region" description="Acidic residues" evidence="1">
    <location>
        <begin position="504"/>
        <end position="513"/>
    </location>
</feature>
<dbReference type="InterPro" id="IPR043502">
    <property type="entry name" value="DNA/RNA_pol_sf"/>
</dbReference>
<dbReference type="SUPFAM" id="SSF53098">
    <property type="entry name" value="Ribonuclease H-like"/>
    <property type="match status" value="1"/>
</dbReference>
<dbReference type="SUPFAM" id="SSF56672">
    <property type="entry name" value="DNA/RNA polymerases"/>
    <property type="match status" value="1"/>
</dbReference>
<organism evidence="4 5">
    <name type="scientific">Tricholomella constricta</name>
    <dbReference type="NCBI Taxonomy" id="117010"/>
    <lineage>
        <taxon>Eukaryota</taxon>
        <taxon>Fungi</taxon>
        <taxon>Dikarya</taxon>
        <taxon>Basidiomycota</taxon>
        <taxon>Agaricomycotina</taxon>
        <taxon>Agaricomycetes</taxon>
        <taxon>Agaricomycetidae</taxon>
        <taxon>Agaricales</taxon>
        <taxon>Tricholomatineae</taxon>
        <taxon>Lyophyllaceae</taxon>
        <taxon>Tricholomella</taxon>
    </lineage>
</organism>
<evidence type="ECO:0008006" key="6">
    <source>
        <dbReference type="Google" id="ProtNLM"/>
    </source>
</evidence>
<dbReference type="PROSITE" id="PS50879">
    <property type="entry name" value="RNASE_H_1"/>
    <property type="match status" value="1"/>
</dbReference>
<evidence type="ECO:0000313" key="5">
    <source>
        <dbReference type="Proteomes" id="UP000565441"/>
    </source>
</evidence>
<dbReference type="InterPro" id="IPR036397">
    <property type="entry name" value="RNaseH_sf"/>
</dbReference>
<dbReference type="Pfam" id="PF00075">
    <property type="entry name" value="RNase_H"/>
    <property type="match status" value="1"/>
</dbReference>
<dbReference type="InterPro" id="IPR012337">
    <property type="entry name" value="RNaseH-like_sf"/>
</dbReference>
<proteinExistence type="predicted"/>
<dbReference type="AlphaFoldDB" id="A0A8H5GUD5"/>
<dbReference type="InterPro" id="IPR000477">
    <property type="entry name" value="RT_dom"/>
</dbReference>
<name>A0A8H5GUD5_9AGAR</name>
<evidence type="ECO:0000313" key="4">
    <source>
        <dbReference type="EMBL" id="KAF5371403.1"/>
    </source>
</evidence>
<dbReference type="PANTHER" id="PTHR31635:SF196">
    <property type="entry name" value="REVERSE TRANSCRIPTASE DOMAIN-CONTAINING PROTEIN-RELATED"/>
    <property type="match status" value="1"/>
</dbReference>
<dbReference type="PROSITE" id="PS50878">
    <property type="entry name" value="RT_POL"/>
    <property type="match status" value="1"/>
</dbReference>
<feature type="domain" description="Reverse transcriptase" evidence="2">
    <location>
        <begin position="1"/>
        <end position="209"/>
    </location>
</feature>
<reference evidence="4 5" key="1">
    <citation type="journal article" date="2020" name="ISME J.">
        <title>Uncovering the hidden diversity of litter-decomposition mechanisms in mushroom-forming fungi.</title>
        <authorList>
            <person name="Floudas D."/>
            <person name="Bentzer J."/>
            <person name="Ahren D."/>
            <person name="Johansson T."/>
            <person name="Persson P."/>
            <person name="Tunlid A."/>
        </authorList>
    </citation>
    <scope>NUCLEOTIDE SEQUENCE [LARGE SCALE GENOMIC DNA]</scope>
    <source>
        <strain evidence="4 5">CBS 661.87</strain>
    </source>
</reference>
<dbReference type="InterPro" id="IPR002156">
    <property type="entry name" value="RNaseH_domain"/>
</dbReference>
<sequence length="685" mass="77438">MMQYAEDTSQDGLIIALDQEKAYDKIKHDYLWRALREFEIPEDFISPIKSLYENAETKIMINGCLSQPWKITRGVRQGDPLSCLLFDLAIEPLAASIRASNLEGFNIPGSGERLITNLFADDTTVFMSKNDSFEDLTKILEEWCLASGAKFNTNKTEIIPIGTPTFRQQVITTRSTKTDPMAEKIPPNISIAQEGEATRILGAWFGNGIDAEGPWSIVLDKIETNLKRWDRSKPTLEGRRLIINMVVGGMTQYLTQVQGMPKKIETRISKTIRDFMWKDKRAPVSESTLFLKADEGGKALLDIAARNEAIEVMWSKRYLSLEMNRPLWALVADALFALKTPKSEKSVDKRVRLNIFLQSWKTASTERAGVCPDLRRILNIAKKYNLRPEGLAFSKDIVRQRPIWYHCDADTKIRKLNRGTSSECMKSKRDGINSVGQTETLAKLLENPNHRDNNYCACPECENMRSMVGCAHPHECAVRAKALIDTLPQKWDPRRAPIPHEQNTLEDTDQNPDEEWTTFKSHTITNGSLKDVFRIFTEGETIGTLPRTLSQSDDGPQVIAATDGSCTKNGQDNAFAGAGVFYNLNNEKNIKIKVPSHYKPSNQMAELLVLKEAAEHAPEVGCLHLELDSKYVIQNVTSRIRTHEDEGYTNTANEELLKLTIARLRDRKTTTRIKTEELTQLSTQL</sequence>
<protein>
    <recommendedName>
        <fullName evidence="6">Reverse transcriptase domain-containing protein</fullName>
    </recommendedName>
</protein>
<dbReference type="Gene3D" id="3.30.420.10">
    <property type="entry name" value="Ribonuclease H-like superfamily/Ribonuclease H"/>
    <property type="match status" value="1"/>
</dbReference>
<dbReference type="EMBL" id="JAACJP010000047">
    <property type="protein sequence ID" value="KAF5371403.1"/>
    <property type="molecule type" value="Genomic_DNA"/>
</dbReference>
<keyword evidence="5" id="KW-1185">Reference proteome</keyword>
<feature type="domain" description="RNase H type-1" evidence="3">
    <location>
        <begin position="554"/>
        <end position="685"/>
    </location>
</feature>
<dbReference type="Pfam" id="PF00078">
    <property type="entry name" value="RVT_1"/>
    <property type="match status" value="1"/>
</dbReference>
<dbReference type="GO" id="GO:0003676">
    <property type="term" value="F:nucleic acid binding"/>
    <property type="evidence" value="ECO:0007669"/>
    <property type="project" value="InterPro"/>
</dbReference>